<dbReference type="RefSeq" id="WP_134835448.1">
    <property type="nucleotide sequence ID" value="NZ_SATR01000013.1"/>
</dbReference>
<reference evidence="2 3" key="1">
    <citation type="submission" date="2019-01" db="EMBL/GenBank/DDBJ databases">
        <title>Vibrio BEI176 sp. nov, a marine bacterium isolated from China: eastern marignal seas.</title>
        <authorList>
            <person name="Li B."/>
        </authorList>
    </citation>
    <scope>NUCLEOTIDE SEQUENCE [LARGE SCALE GENOMIC DNA]</scope>
    <source>
        <strain evidence="2 3">BEI176</strain>
    </source>
</reference>
<feature type="chain" id="PRO_5021327787" description="DNA polymerase III subunit beta" evidence="1">
    <location>
        <begin position="21"/>
        <end position="148"/>
    </location>
</feature>
<dbReference type="EMBL" id="SATR01000013">
    <property type="protein sequence ID" value="TFH91732.1"/>
    <property type="molecule type" value="Genomic_DNA"/>
</dbReference>
<evidence type="ECO:0000313" key="2">
    <source>
        <dbReference type="EMBL" id="TFH91732.1"/>
    </source>
</evidence>
<dbReference type="AlphaFoldDB" id="A0A4Y8WFM4"/>
<evidence type="ECO:0000256" key="1">
    <source>
        <dbReference type="SAM" id="SignalP"/>
    </source>
</evidence>
<feature type="signal peptide" evidence="1">
    <location>
        <begin position="1"/>
        <end position="20"/>
    </location>
</feature>
<keyword evidence="1" id="KW-0732">Signal</keyword>
<sequence length="148" mass="16529">MKKVALVSLGVALLAGCATQQVGWEQDNQAVIAESTVTLKSNLWLNKMPTIGEVQDNTLHGALYLESDSTLPAELDVENISIQQGDETWVIDGDLLEMRTHSPNQWEVVFVWQFPVDPNQPVNVALLLNNNDKVEWLVENNVQIDTVY</sequence>
<comment type="caution">
    <text evidence="2">The sequence shown here is derived from an EMBL/GenBank/DDBJ whole genome shotgun (WGS) entry which is preliminary data.</text>
</comment>
<gene>
    <name evidence="2" type="ORF">ELS82_10585</name>
</gene>
<dbReference type="PROSITE" id="PS51257">
    <property type="entry name" value="PROKAR_LIPOPROTEIN"/>
    <property type="match status" value="1"/>
</dbReference>
<proteinExistence type="predicted"/>
<keyword evidence="3" id="KW-1185">Reference proteome</keyword>
<dbReference type="Proteomes" id="UP000297753">
    <property type="component" value="Unassembled WGS sequence"/>
</dbReference>
<name>A0A4Y8WFM4_9VIBR</name>
<evidence type="ECO:0008006" key="4">
    <source>
        <dbReference type="Google" id="ProtNLM"/>
    </source>
</evidence>
<evidence type="ECO:0000313" key="3">
    <source>
        <dbReference type="Proteomes" id="UP000297753"/>
    </source>
</evidence>
<protein>
    <recommendedName>
        <fullName evidence="4">DNA polymerase III subunit beta</fullName>
    </recommendedName>
</protein>
<organism evidence="2 3">
    <name type="scientific">Vibrio ouci</name>
    <dbReference type="NCBI Taxonomy" id="2499078"/>
    <lineage>
        <taxon>Bacteria</taxon>
        <taxon>Pseudomonadati</taxon>
        <taxon>Pseudomonadota</taxon>
        <taxon>Gammaproteobacteria</taxon>
        <taxon>Vibrionales</taxon>
        <taxon>Vibrionaceae</taxon>
        <taxon>Vibrio</taxon>
    </lineage>
</organism>
<accession>A0A4Y8WFM4</accession>
<dbReference type="OrthoDB" id="5814891at2"/>